<protein>
    <recommendedName>
        <fullName evidence="3">Nucleotidyltransferase family protein</fullName>
    </recommendedName>
</protein>
<name>A0A6L9MTV2_9ALTE</name>
<organism evidence="1 2">
    <name type="scientific">Alteromonas hispanica</name>
    <dbReference type="NCBI Taxonomy" id="315421"/>
    <lineage>
        <taxon>Bacteria</taxon>
        <taxon>Pseudomonadati</taxon>
        <taxon>Pseudomonadota</taxon>
        <taxon>Gammaproteobacteria</taxon>
        <taxon>Alteromonadales</taxon>
        <taxon>Alteromonadaceae</taxon>
        <taxon>Alteromonas/Salinimonas group</taxon>
        <taxon>Alteromonas</taxon>
    </lineage>
</organism>
<gene>
    <name evidence="1" type="ORF">GTW09_08665</name>
</gene>
<comment type="caution">
    <text evidence="1">The sequence shown here is derived from an EMBL/GenBank/DDBJ whole genome shotgun (WGS) entry which is preliminary data.</text>
</comment>
<evidence type="ECO:0000313" key="1">
    <source>
        <dbReference type="EMBL" id="NDW21586.1"/>
    </source>
</evidence>
<keyword evidence="2" id="KW-1185">Reference proteome</keyword>
<dbReference type="InterPro" id="IPR039498">
    <property type="entry name" value="NTP_transf_5"/>
</dbReference>
<evidence type="ECO:0000313" key="2">
    <source>
        <dbReference type="Proteomes" id="UP000478837"/>
    </source>
</evidence>
<reference evidence="1 2" key="1">
    <citation type="submission" date="2020-01" db="EMBL/GenBank/DDBJ databases">
        <title>Genomes of bacteria type strains.</title>
        <authorList>
            <person name="Chen J."/>
            <person name="Zhu S."/>
            <person name="Yang J."/>
        </authorList>
    </citation>
    <scope>NUCLEOTIDE SEQUENCE [LARGE SCALE GENOMIC DNA]</scope>
    <source>
        <strain evidence="1 2">LMG 22958</strain>
    </source>
</reference>
<evidence type="ECO:0008006" key="3">
    <source>
        <dbReference type="Google" id="ProtNLM"/>
    </source>
</evidence>
<dbReference type="AlphaFoldDB" id="A0A6L9MTV2"/>
<dbReference type="Proteomes" id="UP000478837">
    <property type="component" value="Unassembled WGS sequence"/>
</dbReference>
<sequence>MIFCISSKFAETCFVNPFSLRNLNDLQWQDLLRLLRYNDMIATLAAIVDECDVQINSSYAQKHLQAASTYARRQEQQVLHEAYLLNSDLNEINVAPIFLKGAAYALAKDKNAFGRLMSDIDILVNKSSLPYVEKQLKKCGWHEKEISNYDDRYYRQWSHELPPFYHQRTGATLDVHHTLIPPITGKQLPVSDIVKKAKYADDLGYLCIEWRLIHCIIHFFYNEDYDKPFRDFWDIKCLVDKACKEERIESACSIAKEHGFKDELAFSLYLLEIKYNKPYYSNLALTLNISSWQKLFVKNILIHVVVLRHNLIDSKITKVCSFIMVVRGHLKKMPLKILLPHTCVKLWRMIVGSLLGQHHFD</sequence>
<accession>A0A6L9MTV2</accession>
<dbReference type="EMBL" id="JAAAWP010000004">
    <property type="protein sequence ID" value="NDW21586.1"/>
    <property type="molecule type" value="Genomic_DNA"/>
</dbReference>
<dbReference type="Pfam" id="PF14907">
    <property type="entry name" value="NTP_transf_5"/>
    <property type="match status" value="1"/>
</dbReference>
<dbReference type="RefSeq" id="WP_163111549.1">
    <property type="nucleotide sequence ID" value="NZ_JAAAWP010000004.1"/>
</dbReference>
<proteinExistence type="predicted"/>